<gene>
    <name evidence="1" type="ORF">ASJ81_01550</name>
</gene>
<dbReference type="RefSeq" id="WP_095644566.1">
    <property type="nucleotide sequence ID" value="NZ_LMVP01000223.1"/>
</dbReference>
<comment type="caution">
    <text evidence="1">The sequence shown here is derived from an EMBL/GenBank/DDBJ whole genome shotgun (WGS) entry which is preliminary data.</text>
</comment>
<reference evidence="1 2" key="1">
    <citation type="journal article" date="2017" name="BMC Genomics">
        <title>Genomic analysis of methanogenic archaea reveals a shift towards energy conservation.</title>
        <authorList>
            <person name="Gilmore S.P."/>
            <person name="Henske J.K."/>
            <person name="Sexton J.A."/>
            <person name="Solomon K.V."/>
            <person name="Seppala S."/>
            <person name="Yoo J.I."/>
            <person name="Huyett L.M."/>
            <person name="Pressman A."/>
            <person name="Cogan J.Z."/>
            <person name="Kivenson V."/>
            <person name="Peng X."/>
            <person name="Tan Y."/>
            <person name="Valentine D.L."/>
            <person name="O'Malley M.A."/>
        </authorList>
    </citation>
    <scope>NUCLEOTIDE SEQUENCE [LARGE SCALE GENOMIC DNA]</scope>
    <source>
        <strain evidence="1 2">MC-15</strain>
    </source>
</reference>
<dbReference type="EMBL" id="LMVP01000223">
    <property type="protein sequence ID" value="PAV12589.1"/>
    <property type="molecule type" value="Genomic_DNA"/>
</dbReference>
<proteinExistence type="predicted"/>
<dbReference type="AlphaFoldDB" id="A0A2A2HSW7"/>
<evidence type="ECO:0000313" key="2">
    <source>
        <dbReference type="Proteomes" id="UP000218164"/>
    </source>
</evidence>
<accession>A0A2A2HSW7</accession>
<protein>
    <submittedName>
        <fullName evidence="1">Uncharacterized protein</fullName>
    </submittedName>
</protein>
<evidence type="ECO:0000313" key="1">
    <source>
        <dbReference type="EMBL" id="PAV12589.1"/>
    </source>
</evidence>
<name>A0A2A2HSW7_9EURY</name>
<keyword evidence="2" id="KW-1185">Reference proteome</keyword>
<dbReference type="OrthoDB" id="372636at2157"/>
<sequence>MLLVTQFDIDADIIDVPQTIVEDAEYYQDQFLKWLYNKSVNHSYWSYKDSKKHGLIYRSDAFVEWLNKYPLKENSQKAKIVSQHLSEYEKILPILFF</sequence>
<dbReference type="Proteomes" id="UP000218164">
    <property type="component" value="Unassembled WGS sequence"/>
</dbReference>
<organism evidence="1 2">
    <name type="scientific">Methanosarcina spelaei</name>
    <dbReference type="NCBI Taxonomy" id="1036679"/>
    <lineage>
        <taxon>Archaea</taxon>
        <taxon>Methanobacteriati</taxon>
        <taxon>Methanobacteriota</taxon>
        <taxon>Stenosarchaea group</taxon>
        <taxon>Methanomicrobia</taxon>
        <taxon>Methanosarcinales</taxon>
        <taxon>Methanosarcinaceae</taxon>
        <taxon>Methanosarcina</taxon>
    </lineage>
</organism>